<evidence type="ECO:0000313" key="1">
    <source>
        <dbReference type="EMBL" id="KAI4376113.1"/>
    </source>
</evidence>
<dbReference type="Proteomes" id="UP001057402">
    <property type="component" value="Chromosome 4"/>
</dbReference>
<reference evidence="2" key="1">
    <citation type="journal article" date="2023" name="Front. Plant Sci.">
        <title>Chromosomal-level genome assembly of Melastoma candidum provides insights into trichome evolution.</title>
        <authorList>
            <person name="Zhong Y."/>
            <person name="Wu W."/>
            <person name="Sun C."/>
            <person name="Zou P."/>
            <person name="Liu Y."/>
            <person name="Dai S."/>
            <person name="Zhou R."/>
        </authorList>
    </citation>
    <scope>NUCLEOTIDE SEQUENCE [LARGE SCALE GENOMIC DNA]</scope>
</reference>
<name>A0ACB9RF91_9MYRT</name>
<proteinExistence type="predicted"/>
<sequence>MLATLNACAQERGIPGGAEFFESDVGSWNDQYREFFLDWYYRSLIFHGERIFREAETIFRGVEVCMSAKLAALPYSYDSPHELTSGYLNTLLTVNFLWITRLLGQYGFGLCCTWIELLDRETIQMHAAEAIFKPLVFAARLCDVLVEGQSMVTNFQEASFERIVRMSKYYSWDGLGKHSASFNVVRMDKRMLEYGNWVRFTRFVRQMSVASIFRARQGAADIISSSVDVARTGLACGYC</sequence>
<protein>
    <submittedName>
        <fullName evidence="1">Uncharacterized protein</fullName>
    </submittedName>
</protein>
<accession>A0ACB9RF91</accession>
<evidence type="ECO:0000313" key="2">
    <source>
        <dbReference type="Proteomes" id="UP001057402"/>
    </source>
</evidence>
<organism evidence="1 2">
    <name type="scientific">Melastoma candidum</name>
    <dbReference type="NCBI Taxonomy" id="119954"/>
    <lineage>
        <taxon>Eukaryota</taxon>
        <taxon>Viridiplantae</taxon>
        <taxon>Streptophyta</taxon>
        <taxon>Embryophyta</taxon>
        <taxon>Tracheophyta</taxon>
        <taxon>Spermatophyta</taxon>
        <taxon>Magnoliopsida</taxon>
        <taxon>eudicotyledons</taxon>
        <taxon>Gunneridae</taxon>
        <taxon>Pentapetalae</taxon>
        <taxon>rosids</taxon>
        <taxon>malvids</taxon>
        <taxon>Myrtales</taxon>
        <taxon>Melastomataceae</taxon>
        <taxon>Melastomatoideae</taxon>
        <taxon>Melastomateae</taxon>
        <taxon>Melastoma</taxon>
    </lineage>
</organism>
<gene>
    <name evidence="1" type="ORF">MLD38_013905</name>
</gene>
<keyword evidence="2" id="KW-1185">Reference proteome</keyword>
<comment type="caution">
    <text evidence="1">The sequence shown here is derived from an EMBL/GenBank/DDBJ whole genome shotgun (WGS) entry which is preliminary data.</text>
</comment>
<dbReference type="EMBL" id="CM042883">
    <property type="protein sequence ID" value="KAI4376113.1"/>
    <property type="molecule type" value="Genomic_DNA"/>
</dbReference>